<organism evidence="1 2">
    <name type="scientific">Gossypium darwinii</name>
    <name type="common">Darwin's cotton</name>
    <name type="synonym">Gossypium barbadense var. darwinii</name>
    <dbReference type="NCBI Taxonomy" id="34276"/>
    <lineage>
        <taxon>Eukaryota</taxon>
        <taxon>Viridiplantae</taxon>
        <taxon>Streptophyta</taxon>
        <taxon>Embryophyta</taxon>
        <taxon>Tracheophyta</taxon>
        <taxon>Spermatophyta</taxon>
        <taxon>Magnoliopsida</taxon>
        <taxon>eudicotyledons</taxon>
        <taxon>Gunneridae</taxon>
        <taxon>Pentapetalae</taxon>
        <taxon>rosids</taxon>
        <taxon>malvids</taxon>
        <taxon>Malvales</taxon>
        <taxon>Malvaceae</taxon>
        <taxon>Malvoideae</taxon>
        <taxon>Gossypium</taxon>
    </lineage>
</organism>
<dbReference type="EMBL" id="CM017704">
    <property type="protein sequence ID" value="TYG74809.1"/>
    <property type="molecule type" value="Genomic_DNA"/>
</dbReference>
<name>A0A5D2CZ17_GOSDA</name>
<proteinExistence type="predicted"/>
<evidence type="ECO:0000313" key="2">
    <source>
        <dbReference type="Proteomes" id="UP000323506"/>
    </source>
</evidence>
<evidence type="ECO:0000313" key="1">
    <source>
        <dbReference type="EMBL" id="TYG74809.1"/>
    </source>
</evidence>
<evidence type="ECO:0008006" key="3">
    <source>
        <dbReference type="Google" id="ProtNLM"/>
    </source>
</evidence>
<reference evidence="1 2" key="1">
    <citation type="submission" date="2019-06" db="EMBL/GenBank/DDBJ databases">
        <title>WGS assembly of Gossypium darwinii.</title>
        <authorList>
            <person name="Chen Z.J."/>
            <person name="Sreedasyam A."/>
            <person name="Ando A."/>
            <person name="Song Q."/>
            <person name="De L."/>
            <person name="Hulse-Kemp A."/>
            <person name="Ding M."/>
            <person name="Ye W."/>
            <person name="Kirkbride R."/>
            <person name="Jenkins J."/>
            <person name="Plott C."/>
            <person name="Lovell J."/>
            <person name="Lin Y.-M."/>
            <person name="Vaughn R."/>
            <person name="Liu B."/>
            <person name="Li W."/>
            <person name="Simpson S."/>
            <person name="Scheffler B."/>
            <person name="Saski C."/>
            <person name="Grover C."/>
            <person name="Hu G."/>
            <person name="Conover J."/>
            <person name="Carlson J."/>
            <person name="Shu S."/>
            <person name="Boston L."/>
            <person name="Williams M."/>
            <person name="Peterson D."/>
            <person name="Mcgee K."/>
            <person name="Jones D."/>
            <person name="Wendel J."/>
            <person name="Stelly D."/>
            <person name="Grimwood J."/>
            <person name="Schmutz J."/>
        </authorList>
    </citation>
    <scope>NUCLEOTIDE SEQUENCE [LARGE SCALE GENOMIC DNA]</scope>
    <source>
        <strain evidence="1">1808015.09</strain>
    </source>
</reference>
<keyword evidence="2" id="KW-1185">Reference proteome</keyword>
<accession>A0A5D2CZ17</accession>
<gene>
    <name evidence="1" type="ORF">ES288_D04G212600v1</name>
</gene>
<protein>
    <recommendedName>
        <fullName evidence="3">Ubiquitin-like protein ATG12</fullName>
    </recommendedName>
</protein>
<dbReference type="Proteomes" id="UP000323506">
    <property type="component" value="Chromosome D04"/>
</dbReference>
<dbReference type="AlphaFoldDB" id="A0A5D2CZ17"/>
<sequence>MRLYPAVPVSVAREAMDDYTVASFRLPISSALFYPPNLKATTTLSLPTSNKTAPYIFPYFPSLLQVQNKRIRALAQVIMAAESPSSARKVVVRLRATRDAPILKQAKFKNFGFDGKLVINYACSMAWG</sequence>